<name>A0A177AZZ3_9BILA</name>
<keyword evidence="2" id="KW-1185">Reference proteome</keyword>
<organism evidence="1 2">
    <name type="scientific">Intoshia linei</name>
    <dbReference type="NCBI Taxonomy" id="1819745"/>
    <lineage>
        <taxon>Eukaryota</taxon>
        <taxon>Metazoa</taxon>
        <taxon>Spiralia</taxon>
        <taxon>Lophotrochozoa</taxon>
        <taxon>Mesozoa</taxon>
        <taxon>Orthonectida</taxon>
        <taxon>Rhopaluridae</taxon>
        <taxon>Intoshia</taxon>
    </lineage>
</organism>
<dbReference type="EMBL" id="LWCA01000838">
    <property type="protein sequence ID" value="OAF66754.1"/>
    <property type="molecule type" value="Genomic_DNA"/>
</dbReference>
<comment type="caution">
    <text evidence="1">The sequence shown here is derived from an EMBL/GenBank/DDBJ whole genome shotgun (WGS) entry which is preliminary data.</text>
</comment>
<protein>
    <submittedName>
        <fullName evidence="1">Uncharacterized protein</fullName>
    </submittedName>
</protein>
<accession>A0A177AZZ3</accession>
<dbReference type="Proteomes" id="UP000078046">
    <property type="component" value="Unassembled WGS sequence"/>
</dbReference>
<sequence length="170" mass="19905">MDQIKKFKLLNALPLIIESWNTVSVDTIINCFSHAYTNWECKNNYMKCENANISMKNAIIYKNLIEFNNDIAFYDILPICDDNYCQDDIFLENIFISNDSDDIEELKNKTNKTELIGFAGALYHIEKLELFFLQSNGKDVKQLSALRQNLFEMKKKSVKITDYFLKNINN</sequence>
<evidence type="ECO:0000313" key="2">
    <source>
        <dbReference type="Proteomes" id="UP000078046"/>
    </source>
</evidence>
<gene>
    <name evidence="1" type="ORF">A3Q56_05549</name>
</gene>
<reference evidence="1 2" key="1">
    <citation type="submission" date="2016-04" db="EMBL/GenBank/DDBJ databases">
        <title>The genome of Intoshia linei affirms orthonectids as highly simplified spiralians.</title>
        <authorList>
            <person name="Mikhailov K.V."/>
            <person name="Slusarev G.S."/>
            <person name="Nikitin M.A."/>
            <person name="Logacheva M.D."/>
            <person name="Penin A."/>
            <person name="Aleoshin V."/>
            <person name="Panchin Y.V."/>
        </authorList>
    </citation>
    <scope>NUCLEOTIDE SEQUENCE [LARGE SCALE GENOMIC DNA]</scope>
    <source>
        <strain evidence="1">Intl2013</strain>
        <tissue evidence="1">Whole animal</tissue>
    </source>
</reference>
<proteinExistence type="predicted"/>
<dbReference type="AlphaFoldDB" id="A0A177AZZ3"/>
<evidence type="ECO:0000313" key="1">
    <source>
        <dbReference type="EMBL" id="OAF66754.1"/>
    </source>
</evidence>
<dbReference type="OrthoDB" id="10648965at2759"/>